<gene>
    <name evidence="1" type="ORF">MILVUS5_LOCUS35116</name>
</gene>
<comment type="caution">
    <text evidence="1">The sequence shown here is derived from an EMBL/GenBank/DDBJ whole genome shotgun (WGS) entry which is preliminary data.</text>
</comment>
<dbReference type="Proteomes" id="UP001177021">
    <property type="component" value="Unassembled WGS sequence"/>
</dbReference>
<sequence>MSRKFQNNYRGGWNDNMPFDDFNHEEVYYNYEIPHSHHYADDRYLSHETPAHNADDRYLSHETPTHYADDRYLSHEMLAHYADDRYLSHEMPAHYVDDRHLPHRTPAHYSDQRADHYADKMHLPQQTLEHYGDNKRYFSHQTEEHYTDTKRYFAHQTEEHYADKKRYFSPQTKEHYANKKRYFSPQLEEDYADKKRYFSPQTEEHYADKKRYFSHRIEEHCADKKRYFSPQMKEHCADKKRYFPHQTEERRAGKRYFAHQKSEDYGDKRYLAQQKLENSGGKRHLLHQMPKDYADNKCLPHRTQEHYADKKRHLPHQTEKHYTDKKRHLPHQMEEHYADKKRHLPHQMPEDFADKKHLSHQKLKDYADNKCLPHKTRDHYADKRHFPQQTREHYGDKRHLPDQMPEEYADKKCLSHQTPEPTIPAIAPVLYRQSNTTRCKICDVKMHHNFVEKHNNGKKHQMLLKLHEQSMKRRNSNGRHSRQIPNASEMNSVVQPKKVPKSKKNGLPVENVSCEAHSMKHKKVPAESSNRKLGDHTGAKDHGFKVENVSHEAPNFKHKKVPAESSKSKLGDDTGAKDCGFKVENVKNESPSSKNRKFPAVWSKRKLRDDTGAKDHGFKPEVEGATRGKYLKMNNGIRSPVKSSKPVVNAQVFTPAEAEGSTFEPKNHIDSQRKVTEAKEHHEVLNYSVNSNDERRSISMELHYSAGSNTQIEVVNSNSAANEIVIEPVSSAPSDAVGSSFEPLTKHGLHTEIEPQEEVVAYYESQHPNDDTNIELLPSVVMEIDVHSESSVETETADGSSQDEVDTDVLSNESGKTMMPQVSVCLTCGDEGFQEALVYCKKCEDCALHRYCLDGPVIFTDEVIWFCEDCEAEVIDTDYSDSETKDSEKGEVDSNKECFTVVDPQPIADPIWSGNLQILNKSYDKSIARLMCHLSTLACPKVLESTRHIPNVLYADMIQRSVVWPESFRKFGTNNLSIGLYFFPQNESVERYFDQLVDEMISNDLAIRARVENAELLIFPSTMLPNQYKRSQSKYYLWGILNKAIPSTCDAD</sequence>
<protein>
    <submittedName>
        <fullName evidence="1">Uncharacterized protein</fullName>
    </submittedName>
</protein>
<dbReference type="EMBL" id="CASHSV030000615">
    <property type="protein sequence ID" value="CAJ2671249.1"/>
    <property type="molecule type" value="Genomic_DNA"/>
</dbReference>
<evidence type="ECO:0000313" key="2">
    <source>
        <dbReference type="Proteomes" id="UP001177021"/>
    </source>
</evidence>
<accession>A0ACB0LT06</accession>
<proteinExistence type="predicted"/>
<keyword evidence="2" id="KW-1185">Reference proteome</keyword>
<evidence type="ECO:0000313" key="1">
    <source>
        <dbReference type="EMBL" id="CAJ2671249.1"/>
    </source>
</evidence>
<name>A0ACB0LT06_TRIPR</name>
<organism evidence="1 2">
    <name type="scientific">Trifolium pratense</name>
    <name type="common">Red clover</name>
    <dbReference type="NCBI Taxonomy" id="57577"/>
    <lineage>
        <taxon>Eukaryota</taxon>
        <taxon>Viridiplantae</taxon>
        <taxon>Streptophyta</taxon>
        <taxon>Embryophyta</taxon>
        <taxon>Tracheophyta</taxon>
        <taxon>Spermatophyta</taxon>
        <taxon>Magnoliopsida</taxon>
        <taxon>eudicotyledons</taxon>
        <taxon>Gunneridae</taxon>
        <taxon>Pentapetalae</taxon>
        <taxon>rosids</taxon>
        <taxon>fabids</taxon>
        <taxon>Fabales</taxon>
        <taxon>Fabaceae</taxon>
        <taxon>Papilionoideae</taxon>
        <taxon>50 kb inversion clade</taxon>
        <taxon>NPAAA clade</taxon>
        <taxon>Hologalegina</taxon>
        <taxon>IRL clade</taxon>
        <taxon>Trifolieae</taxon>
        <taxon>Trifolium</taxon>
    </lineage>
</organism>
<reference evidence="1" key="1">
    <citation type="submission" date="2023-10" db="EMBL/GenBank/DDBJ databases">
        <authorList>
            <person name="Rodriguez Cubillos JULIANA M."/>
            <person name="De Vega J."/>
        </authorList>
    </citation>
    <scope>NUCLEOTIDE SEQUENCE</scope>
</reference>